<feature type="binding site" evidence="5">
    <location>
        <begin position="270"/>
        <end position="273"/>
    </location>
    <ligand>
        <name>GTP</name>
        <dbReference type="ChEBI" id="CHEBI:37565"/>
    </ligand>
</feature>
<dbReference type="Gene3D" id="1.10.400.10">
    <property type="entry name" value="GI Alpha 1, domain 2-like"/>
    <property type="match status" value="1"/>
</dbReference>
<dbReference type="GO" id="GO:0003924">
    <property type="term" value="F:GTPase activity"/>
    <property type="evidence" value="ECO:0007669"/>
    <property type="project" value="InterPro"/>
</dbReference>
<dbReference type="FunFam" id="3.40.50.300:FF:000692">
    <property type="entry name" value="Guanine nucleotide-binding protein subunit alpha"/>
    <property type="match status" value="1"/>
</dbReference>
<evidence type="ECO:0000313" key="10">
    <source>
        <dbReference type="EMBL" id="KAA0170261.1"/>
    </source>
</evidence>
<dbReference type="EMBL" id="VLTN01000067">
    <property type="protein sequence ID" value="KAA0147446.1"/>
    <property type="molecule type" value="Genomic_DNA"/>
</dbReference>
<name>A0A5A8C317_CAFRO</name>
<evidence type="ECO:0000313" key="14">
    <source>
        <dbReference type="Proteomes" id="UP000325113"/>
    </source>
</evidence>
<dbReference type="GO" id="GO:0007188">
    <property type="term" value="P:adenylate cyclase-modulating G protein-coupled receptor signaling pathway"/>
    <property type="evidence" value="ECO:0007669"/>
    <property type="project" value="TreeGrafter"/>
</dbReference>
<dbReference type="GO" id="GO:0005834">
    <property type="term" value="C:heterotrimeric G-protein complex"/>
    <property type="evidence" value="ECO:0007669"/>
    <property type="project" value="TreeGrafter"/>
</dbReference>
<keyword evidence="3 5" id="KW-0342">GTP-binding</keyword>
<dbReference type="SUPFAM" id="SSF52540">
    <property type="entry name" value="P-loop containing nucleoside triphosphate hydrolases"/>
    <property type="match status" value="1"/>
</dbReference>
<evidence type="ECO:0000313" key="12">
    <source>
        <dbReference type="Proteomes" id="UP000323011"/>
    </source>
</evidence>
<feature type="binding site" evidence="5">
    <location>
        <position position="349"/>
    </location>
    <ligand>
        <name>GTP</name>
        <dbReference type="ChEBI" id="CHEBI:37565"/>
    </ligand>
</feature>
<dbReference type="AlphaFoldDB" id="A0A5A8C317"/>
<dbReference type="PROSITE" id="PS51882">
    <property type="entry name" value="G_ALPHA"/>
    <property type="match status" value="1"/>
</dbReference>
<reference evidence="11 12" key="1">
    <citation type="submission" date="2019-07" db="EMBL/GenBank/DDBJ databases">
        <title>Genomes of Cafeteria roenbergensis.</title>
        <authorList>
            <person name="Fischer M.G."/>
            <person name="Hackl T."/>
            <person name="Roman M."/>
        </authorList>
    </citation>
    <scope>NUCLEOTIDE SEQUENCE [LARGE SCALE GENOMIC DNA]</scope>
    <source>
        <strain evidence="7 12">BVI</strain>
        <strain evidence="8 14">Cflag</strain>
        <strain evidence="10 11">E4-10P</strain>
        <strain evidence="9 13">RCC970-E3</strain>
    </source>
</reference>
<dbReference type="GO" id="GO:0001664">
    <property type="term" value="F:G protein-coupled receptor binding"/>
    <property type="evidence" value="ECO:0007669"/>
    <property type="project" value="TreeGrafter"/>
</dbReference>
<feature type="binding site" evidence="5">
    <location>
        <begin position="199"/>
        <end position="203"/>
    </location>
    <ligand>
        <name>GTP</name>
        <dbReference type="ChEBI" id="CHEBI:37565"/>
    </ligand>
</feature>
<feature type="binding site" evidence="6">
    <location>
        <position position="44"/>
    </location>
    <ligand>
        <name>Mg(2+)</name>
        <dbReference type="ChEBI" id="CHEBI:18420"/>
    </ligand>
</feature>
<evidence type="ECO:0000256" key="4">
    <source>
        <dbReference type="ARBA" id="ARBA00023224"/>
    </source>
</evidence>
<dbReference type="Proteomes" id="UP000325113">
    <property type="component" value="Unassembled WGS sequence"/>
</dbReference>
<organism evidence="7 12">
    <name type="scientific">Cafeteria roenbergensis</name>
    <name type="common">Marine flagellate</name>
    <dbReference type="NCBI Taxonomy" id="33653"/>
    <lineage>
        <taxon>Eukaryota</taxon>
        <taxon>Sar</taxon>
        <taxon>Stramenopiles</taxon>
        <taxon>Bigyra</taxon>
        <taxon>Opalozoa</taxon>
        <taxon>Bicosoecida</taxon>
        <taxon>Cafeteriaceae</taxon>
        <taxon>Cafeteria</taxon>
    </lineage>
</organism>
<dbReference type="OrthoDB" id="5817230at2759"/>
<dbReference type="SUPFAM" id="SSF47895">
    <property type="entry name" value="Transducin (alpha subunit), insertion domain"/>
    <property type="match status" value="1"/>
</dbReference>
<dbReference type="SMART" id="SM00275">
    <property type="entry name" value="G_alpha"/>
    <property type="match status" value="1"/>
</dbReference>
<evidence type="ECO:0000256" key="5">
    <source>
        <dbReference type="PIRSR" id="PIRSR601019-1"/>
    </source>
</evidence>
<dbReference type="InterPro" id="IPR027417">
    <property type="entry name" value="P-loop_NTPase"/>
</dbReference>
<protein>
    <submittedName>
        <fullName evidence="7">Uncharacterized protein</fullName>
    </submittedName>
</protein>
<keyword evidence="6" id="KW-0460">Magnesium</keyword>
<keyword evidence="2 5" id="KW-0547">Nucleotide-binding</keyword>
<feature type="binding site" evidence="5">
    <location>
        <begin position="40"/>
        <end position="45"/>
    </location>
    <ligand>
        <name>GTP</name>
        <dbReference type="ChEBI" id="CHEBI:37565"/>
    </ligand>
</feature>
<dbReference type="Proteomes" id="UP000324907">
    <property type="component" value="Unassembled WGS sequence"/>
</dbReference>
<evidence type="ECO:0000313" key="8">
    <source>
        <dbReference type="EMBL" id="KAA0158055.1"/>
    </source>
</evidence>
<keyword evidence="4" id="KW-0807">Transducer</keyword>
<dbReference type="CDD" id="cd00066">
    <property type="entry name" value="G-alpha"/>
    <property type="match status" value="1"/>
</dbReference>
<dbReference type="InterPro" id="IPR001019">
    <property type="entry name" value="Gprotein_alpha_su"/>
</dbReference>
<evidence type="ECO:0000313" key="7">
    <source>
        <dbReference type="EMBL" id="KAA0147446.1"/>
    </source>
</evidence>
<feature type="binding site" evidence="6">
    <location>
        <position position="180"/>
    </location>
    <ligand>
        <name>Mg(2+)</name>
        <dbReference type="ChEBI" id="CHEBI:18420"/>
    </ligand>
</feature>
<dbReference type="Proteomes" id="UP000322899">
    <property type="component" value="Unassembled WGS sequence"/>
</dbReference>
<dbReference type="GO" id="GO:0005737">
    <property type="term" value="C:cytoplasm"/>
    <property type="evidence" value="ECO:0007669"/>
    <property type="project" value="TreeGrafter"/>
</dbReference>
<dbReference type="Gene3D" id="3.40.50.300">
    <property type="entry name" value="P-loop containing nucleotide triphosphate hydrolases"/>
    <property type="match status" value="1"/>
</dbReference>
<feature type="binding site" evidence="5">
    <location>
        <begin position="149"/>
        <end position="150"/>
    </location>
    <ligand>
        <name>GTP</name>
        <dbReference type="ChEBI" id="CHEBI:37565"/>
    </ligand>
</feature>
<evidence type="ECO:0000256" key="3">
    <source>
        <dbReference type="ARBA" id="ARBA00023134"/>
    </source>
</evidence>
<evidence type="ECO:0000256" key="6">
    <source>
        <dbReference type="PIRSR" id="PIRSR601019-2"/>
    </source>
</evidence>
<dbReference type="PANTHER" id="PTHR10218">
    <property type="entry name" value="GTP-BINDING PROTEIN ALPHA SUBUNIT"/>
    <property type="match status" value="1"/>
</dbReference>
<dbReference type="PRINTS" id="PR00318">
    <property type="entry name" value="GPROTEINA"/>
</dbReference>
<evidence type="ECO:0000313" key="11">
    <source>
        <dbReference type="Proteomes" id="UP000322899"/>
    </source>
</evidence>
<dbReference type="InterPro" id="IPR011025">
    <property type="entry name" value="GproteinA_insert"/>
</dbReference>
<dbReference type="EMBL" id="VLTM01000072">
    <property type="protein sequence ID" value="KAA0158055.1"/>
    <property type="molecule type" value="Genomic_DNA"/>
</dbReference>
<dbReference type="EMBL" id="VLTO01000062">
    <property type="protein sequence ID" value="KAA0170261.1"/>
    <property type="molecule type" value="Genomic_DNA"/>
</dbReference>
<proteinExistence type="predicted"/>
<sequence>MGICAAKDTRTSQIDAALRDLDEREHRDPPIKVLFLGAGESGKSTLLKQMRRAFGKELSAEECMARRDIIRGNLLQAMRTLLEACVEAGVEVACDDERAMFEATYMEDPDAPILDCSISAEMASSIHTLWKDAGVQSVFDRRSSLQLSDSASYFLDRVRLIAAPDYCPSPDDVVRSRVRTTGLHEELIRVGDTTFRFCDVGGQRSERRKWVDFFDDVTAIIFVAATSEYDQVLFEARSQNRVHEAEDLFFEIAGPAVKAFQAKPIVLFFNKTDLFEEKVRRVDIASVPHPRAGEPDDDDPRLTFPDFAFPLYAGGADVEAAKRFFESRFLEHPHVAHRRGNVTHRWTIATNKDNVKTVFDECKRTIVQANLEGSGYIDDEEFDV</sequence>
<evidence type="ECO:0000256" key="2">
    <source>
        <dbReference type="ARBA" id="ARBA00022741"/>
    </source>
</evidence>
<accession>A0A5A8C317</accession>
<dbReference type="GO" id="GO:0005525">
    <property type="term" value="F:GTP binding"/>
    <property type="evidence" value="ECO:0007669"/>
    <property type="project" value="UniProtKB-KW"/>
</dbReference>
<dbReference type="GO" id="GO:0031683">
    <property type="term" value="F:G-protein beta/gamma-subunit complex binding"/>
    <property type="evidence" value="ECO:0007669"/>
    <property type="project" value="InterPro"/>
</dbReference>
<evidence type="ECO:0000313" key="9">
    <source>
        <dbReference type="EMBL" id="KAA0163358.1"/>
    </source>
</evidence>
<evidence type="ECO:0000313" key="13">
    <source>
        <dbReference type="Proteomes" id="UP000324907"/>
    </source>
</evidence>
<dbReference type="Proteomes" id="UP000323011">
    <property type="component" value="Unassembled WGS sequence"/>
</dbReference>
<comment type="caution">
    <text evidence="7">The sequence shown here is derived from an EMBL/GenBank/DDBJ whole genome shotgun (WGS) entry which is preliminary data.</text>
</comment>
<dbReference type="OMA" id="RFACMRC"/>
<keyword evidence="1 6" id="KW-0479">Metal-binding</keyword>
<dbReference type="GO" id="GO:0046872">
    <property type="term" value="F:metal ion binding"/>
    <property type="evidence" value="ECO:0007669"/>
    <property type="project" value="UniProtKB-KW"/>
</dbReference>
<dbReference type="EMBL" id="VLTL01000067">
    <property type="protein sequence ID" value="KAA0163358.1"/>
    <property type="molecule type" value="Genomic_DNA"/>
</dbReference>
<dbReference type="Pfam" id="PF00503">
    <property type="entry name" value="G-alpha"/>
    <property type="match status" value="1"/>
</dbReference>
<dbReference type="PANTHER" id="PTHR10218:SF302">
    <property type="entry name" value="GUANINE NUCLEOTIDE-BINDING PROTEIN ALPHA-5 SUBUNIT"/>
    <property type="match status" value="1"/>
</dbReference>
<keyword evidence="12" id="KW-1185">Reference proteome</keyword>
<evidence type="ECO:0000256" key="1">
    <source>
        <dbReference type="ARBA" id="ARBA00022723"/>
    </source>
</evidence>
<gene>
    <name evidence="10" type="ORF">FNF27_06695</name>
    <name evidence="9" type="ORF">FNF28_04279</name>
    <name evidence="7" type="ORF">FNF29_07392</name>
    <name evidence="8" type="ORF">FNF31_05557</name>
</gene>